<evidence type="ECO:0000313" key="2">
    <source>
        <dbReference type="Proteomes" id="UP000265703"/>
    </source>
</evidence>
<dbReference type="Proteomes" id="UP000265703">
    <property type="component" value="Unassembled WGS sequence"/>
</dbReference>
<evidence type="ECO:0000313" key="1">
    <source>
        <dbReference type="EMBL" id="RIA98744.1"/>
    </source>
</evidence>
<proteinExistence type="predicted"/>
<reference evidence="1 2" key="1">
    <citation type="submission" date="2018-06" db="EMBL/GenBank/DDBJ databases">
        <title>Comparative genomics reveals the genomic features of Rhizophagus irregularis, R. cerebriforme, R. diaphanum and Gigaspora rosea, and their symbiotic lifestyle signature.</title>
        <authorList>
            <person name="Morin E."/>
            <person name="San Clemente H."/>
            <person name="Chen E.C.H."/>
            <person name="De La Providencia I."/>
            <person name="Hainaut M."/>
            <person name="Kuo A."/>
            <person name="Kohler A."/>
            <person name="Murat C."/>
            <person name="Tang N."/>
            <person name="Roy S."/>
            <person name="Loubradou J."/>
            <person name="Henrissat B."/>
            <person name="Grigoriev I.V."/>
            <person name="Corradi N."/>
            <person name="Roux C."/>
            <person name="Martin F.M."/>
        </authorList>
    </citation>
    <scope>NUCLEOTIDE SEQUENCE [LARGE SCALE GENOMIC DNA]</scope>
    <source>
        <strain evidence="1 2">DAOM 227022</strain>
    </source>
</reference>
<accession>A0A397TV33</accession>
<comment type="caution">
    <text evidence="1">The sequence shown here is derived from an EMBL/GenBank/DDBJ whole genome shotgun (WGS) entry which is preliminary data.</text>
</comment>
<sequence length="139" mass="17151">MWVIRDEYEEFSKREESFKKESPEKLEKLEEKVEVIITEDIDDWIRESTESLEIKDNDKEENLECKICENKGYDEENCAERKEERFQKKRKTDWKKNIEKKKNDTDELEKIREILNLGEHEIWNENIKKMKLKTNYKML</sequence>
<gene>
    <name evidence="1" type="ORF">C1645_731472</name>
</gene>
<name>A0A397TV33_9GLOM</name>
<dbReference type="EMBL" id="QKYT01000012">
    <property type="protein sequence ID" value="RIA98744.1"/>
    <property type="molecule type" value="Genomic_DNA"/>
</dbReference>
<protein>
    <submittedName>
        <fullName evidence="1">Uncharacterized protein</fullName>
    </submittedName>
</protein>
<organism evidence="1 2">
    <name type="scientific">Glomus cerebriforme</name>
    <dbReference type="NCBI Taxonomy" id="658196"/>
    <lineage>
        <taxon>Eukaryota</taxon>
        <taxon>Fungi</taxon>
        <taxon>Fungi incertae sedis</taxon>
        <taxon>Mucoromycota</taxon>
        <taxon>Glomeromycotina</taxon>
        <taxon>Glomeromycetes</taxon>
        <taxon>Glomerales</taxon>
        <taxon>Glomeraceae</taxon>
        <taxon>Glomus</taxon>
    </lineage>
</organism>
<dbReference type="AlphaFoldDB" id="A0A397TV33"/>
<keyword evidence="2" id="KW-1185">Reference proteome</keyword>